<sequence length="338" mass="37355">MEIETETVAETTAAYGGDDDDMEMLVDGGGGDGMRSLDRVRGSWSSDEDTILTQLVSNFGPRNWSLIARGVPGRSGKSCRLRWCNQLDPAVKRKPFTDEEDRIIIQAHAVHGNRWAAIAKLLPGRTDNAIKNHWNSTLRRRFLELGKSKLEHRNAVEDNLIHKSNASSDETPSCGDANSLKSSEGKDVNSLELKDDNHHEKRPRSEVQLSEKSIDPPALFKPVARSNAFSVFNPLTDPGHVLQCPKVTPFQRPFIEASNHDLRISKLLEGYFGDRLIPYHCGHGCCCEISGQANKRSSFLGPEFIDYSEPPFSASNELAALAADISNVAWSKSGLESI</sequence>
<dbReference type="CDD" id="cd00167">
    <property type="entry name" value="SANT"/>
    <property type="match status" value="2"/>
</dbReference>
<feature type="domain" description="HTH myb-type" evidence="5">
    <location>
        <begin position="38"/>
        <end position="87"/>
    </location>
</feature>
<organism evidence="6 7">
    <name type="scientific">Penstemon davidsonii</name>
    <dbReference type="NCBI Taxonomy" id="160366"/>
    <lineage>
        <taxon>Eukaryota</taxon>
        <taxon>Viridiplantae</taxon>
        <taxon>Streptophyta</taxon>
        <taxon>Embryophyta</taxon>
        <taxon>Tracheophyta</taxon>
        <taxon>Spermatophyta</taxon>
        <taxon>Magnoliopsida</taxon>
        <taxon>eudicotyledons</taxon>
        <taxon>Gunneridae</taxon>
        <taxon>Pentapetalae</taxon>
        <taxon>asterids</taxon>
        <taxon>lamiids</taxon>
        <taxon>Lamiales</taxon>
        <taxon>Plantaginaceae</taxon>
        <taxon>Cheloneae</taxon>
        <taxon>Penstemon</taxon>
    </lineage>
</organism>
<dbReference type="PROSITE" id="PS50090">
    <property type="entry name" value="MYB_LIKE"/>
    <property type="match status" value="2"/>
</dbReference>
<dbReference type="Proteomes" id="UP001291926">
    <property type="component" value="Unassembled WGS sequence"/>
</dbReference>
<evidence type="ECO:0000313" key="7">
    <source>
        <dbReference type="Proteomes" id="UP001291926"/>
    </source>
</evidence>
<dbReference type="InterPro" id="IPR017930">
    <property type="entry name" value="Myb_dom"/>
</dbReference>
<evidence type="ECO:0000256" key="3">
    <source>
        <dbReference type="SAM" id="MobiDB-lite"/>
    </source>
</evidence>
<dbReference type="InterPro" id="IPR009057">
    <property type="entry name" value="Homeodomain-like_sf"/>
</dbReference>
<name>A0ABR0CVS0_9LAMI</name>
<feature type="domain" description="Myb-like" evidence="4">
    <location>
        <begin position="36"/>
        <end position="87"/>
    </location>
</feature>
<dbReference type="PROSITE" id="PS51294">
    <property type="entry name" value="HTH_MYB"/>
    <property type="match status" value="2"/>
</dbReference>
<feature type="domain" description="HTH myb-type" evidence="5">
    <location>
        <begin position="88"/>
        <end position="142"/>
    </location>
</feature>
<comment type="caution">
    <text evidence="6">The sequence shown here is derived from an EMBL/GenBank/DDBJ whole genome shotgun (WGS) entry which is preliminary data.</text>
</comment>
<feature type="compositionally biased region" description="Basic and acidic residues" evidence="3">
    <location>
        <begin position="183"/>
        <end position="205"/>
    </location>
</feature>
<dbReference type="InterPro" id="IPR050560">
    <property type="entry name" value="MYB_TF"/>
</dbReference>
<reference evidence="6 7" key="1">
    <citation type="journal article" date="2023" name="bioRxiv">
        <title>Genome report: Whole genome sequence and annotation of Penstemon davidsonii.</title>
        <authorList>
            <person name="Ostevik K.L."/>
            <person name="Alabady M."/>
            <person name="Zhang M."/>
            <person name="Rausher M.D."/>
        </authorList>
    </citation>
    <scope>NUCLEOTIDE SEQUENCE [LARGE SCALE GENOMIC DNA]</scope>
    <source>
        <strain evidence="6">DNT005</strain>
        <tissue evidence="6">Whole leaf</tissue>
    </source>
</reference>
<protein>
    <submittedName>
        <fullName evidence="6">Uncharacterized protein</fullName>
    </submittedName>
</protein>
<proteinExistence type="predicted"/>
<feature type="compositionally biased region" description="Polar residues" evidence="3">
    <location>
        <begin position="162"/>
        <end position="171"/>
    </location>
</feature>
<evidence type="ECO:0000313" key="6">
    <source>
        <dbReference type="EMBL" id="KAK4480995.1"/>
    </source>
</evidence>
<dbReference type="EMBL" id="JAYDYQ010002685">
    <property type="protein sequence ID" value="KAK4480995.1"/>
    <property type="molecule type" value="Genomic_DNA"/>
</dbReference>
<evidence type="ECO:0000256" key="1">
    <source>
        <dbReference type="ARBA" id="ARBA00004123"/>
    </source>
</evidence>
<evidence type="ECO:0000259" key="5">
    <source>
        <dbReference type="PROSITE" id="PS51294"/>
    </source>
</evidence>
<comment type="subcellular location">
    <subcellularLocation>
        <location evidence="1">Nucleus</location>
    </subcellularLocation>
</comment>
<evidence type="ECO:0000256" key="2">
    <source>
        <dbReference type="ARBA" id="ARBA00023242"/>
    </source>
</evidence>
<feature type="domain" description="Myb-like" evidence="4">
    <location>
        <begin position="88"/>
        <end position="138"/>
    </location>
</feature>
<evidence type="ECO:0000259" key="4">
    <source>
        <dbReference type="PROSITE" id="PS50090"/>
    </source>
</evidence>
<dbReference type="SUPFAM" id="SSF46689">
    <property type="entry name" value="Homeodomain-like"/>
    <property type="match status" value="1"/>
</dbReference>
<accession>A0ABR0CVS0</accession>
<keyword evidence="7" id="KW-1185">Reference proteome</keyword>
<dbReference type="InterPro" id="IPR001005">
    <property type="entry name" value="SANT/Myb"/>
</dbReference>
<dbReference type="PANTHER" id="PTHR45614">
    <property type="entry name" value="MYB PROTEIN-RELATED"/>
    <property type="match status" value="1"/>
</dbReference>
<dbReference type="Gene3D" id="1.10.10.60">
    <property type="entry name" value="Homeodomain-like"/>
    <property type="match status" value="2"/>
</dbReference>
<keyword evidence="2" id="KW-0539">Nucleus</keyword>
<dbReference type="SMART" id="SM00717">
    <property type="entry name" value="SANT"/>
    <property type="match status" value="2"/>
</dbReference>
<dbReference type="Pfam" id="PF00249">
    <property type="entry name" value="Myb_DNA-binding"/>
    <property type="match status" value="2"/>
</dbReference>
<gene>
    <name evidence="6" type="ORF">RD792_011863</name>
</gene>
<dbReference type="PANTHER" id="PTHR45614:SF25">
    <property type="entry name" value="MYB PROTEIN"/>
    <property type="match status" value="1"/>
</dbReference>
<feature type="region of interest" description="Disordered" evidence="3">
    <location>
        <begin position="161"/>
        <end position="212"/>
    </location>
</feature>